<dbReference type="PANTHER" id="PTHR47837">
    <property type="entry name" value="GTP PYROPHOSPHOKINASE YJBM"/>
    <property type="match status" value="1"/>
</dbReference>
<dbReference type="UniPathway" id="UPA00908">
    <property type="reaction ID" value="UER00884"/>
</dbReference>
<keyword evidence="3" id="KW-0418">Kinase</keyword>
<dbReference type="EMBL" id="FODJ01000009">
    <property type="protein sequence ID" value="SEO58170.1"/>
    <property type="molecule type" value="Genomic_DNA"/>
</dbReference>
<dbReference type="SUPFAM" id="SSF81301">
    <property type="entry name" value="Nucleotidyltransferase"/>
    <property type="match status" value="1"/>
</dbReference>
<keyword evidence="3" id="KW-0808">Transferase</keyword>
<keyword evidence="4" id="KW-1185">Reference proteome</keyword>
<dbReference type="PANTHER" id="PTHR47837:SF2">
    <property type="entry name" value="GTP PYROPHOSPHOKINASE YWAC"/>
    <property type="match status" value="1"/>
</dbReference>
<dbReference type="InterPro" id="IPR052366">
    <property type="entry name" value="GTP_Pyrophosphokinase"/>
</dbReference>
<gene>
    <name evidence="3" type="ORF">SAMN04488134_10960</name>
</gene>
<dbReference type="InterPro" id="IPR007685">
    <property type="entry name" value="RelA_SpoT"/>
</dbReference>
<sequence>MSDQNLTQADLKEKKDNFMRFLMGYKFALSKINTTLDILKQEFQYIHDYNPIENVSSRIKSPDSIMKKAQKKGCDLNILSIKDQIRDIAGLRITCSFESDIYEIRDLLVNRKDIVIIEEKDYIKAPKGNGYRSLHLIISVPIYMSDREEHVFVEVQIRTIAMDFWASLEHKIYYKYHKEIPERIRIELSEAATVANQLDLKMEALHTEMNEIKASISADEDLEELQLENERFHLPFPFLNSLFNERLNSDNN</sequence>
<comment type="pathway">
    <text evidence="1">Purine metabolism; ppGpp biosynthesis; ppGpp from GTP: step 1/2.</text>
</comment>
<dbReference type="Proteomes" id="UP000199300">
    <property type="component" value="Unassembled WGS sequence"/>
</dbReference>
<proteinExistence type="predicted"/>
<dbReference type="CDD" id="cd05399">
    <property type="entry name" value="NT_Rel-Spo_like"/>
    <property type="match status" value="1"/>
</dbReference>
<dbReference type="GO" id="GO:0015970">
    <property type="term" value="P:guanosine tetraphosphate biosynthetic process"/>
    <property type="evidence" value="ECO:0007669"/>
    <property type="project" value="UniProtKB-UniPathway"/>
</dbReference>
<name>A0A1H8QV50_9BACI</name>
<evidence type="ECO:0000259" key="2">
    <source>
        <dbReference type="SMART" id="SM00954"/>
    </source>
</evidence>
<dbReference type="STRING" id="872970.SAMN04488134_10960"/>
<dbReference type="Gene3D" id="3.30.460.10">
    <property type="entry name" value="Beta Polymerase, domain 2"/>
    <property type="match status" value="1"/>
</dbReference>
<evidence type="ECO:0000313" key="3">
    <source>
        <dbReference type="EMBL" id="SEO58170.1"/>
    </source>
</evidence>
<organism evidence="3 4">
    <name type="scientific">Amphibacillus marinus</name>
    <dbReference type="NCBI Taxonomy" id="872970"/>
    <lineage>
        <taxon>Bacteria</taxon>
        <taxon>Bacillati</taxon>
        <taxon>Bacillota</taxon>
        <taxon>Bacilli</taxon>
        <taxon>Bacillales</taxon>
        <taxon>Bacillaceae</taxon>
        <taxon>Amphibacillus</taxon>
    </lineage>
</organism>
<dbReference type="Pfam" id="PF04607">
    <property type="entry name" value="RelA_SpoT"/>
    <property type="match status" value="1"/>
</dbReference>
<dbReference type="SMART" id="SM00954">
    <property type="entry name" value="RelA_SpoT"/>
    <property type="match status" value="1"/>
</dbReference>
<dbReference type="GO" id="GO:0016301">
    <property type="term" value="F:kinase activity"/>
    <property type="evidence" value="ECO:0007669"/>
    <property type="project" value="UniProtKB-KW"/>
</dbReference>
<protein>
    <submittedName>
        <fullName evidence="3">Putative GTP pyrophosphokinase</fullName>
    </submittedName>
</protein>
<reference evidence="3 4" key="1">
    <citation type="submission" date="2016-10" db="EMBL/GenBank/DDBJ databases">
        <authorList>
            <person name="de Groot N.N."/>
        </authorList>
    </citation>
    <scope>NUCLEOTIDE SEQUENCE [LARGE SCALE GENOMIC DNA]</scope>
    <source>
        <strain evidence="3 4">CGMCC 1.10434</strain>
    </source>
</reference>
<dbReference type="InterPro" id="IPR043519">
    <property type="entry name" value="NT_sf"/>
</dbReference>
<dbReference type="AlphaFoldDB" id="A0A1H8QV50"/>
<evidence type="ECO:0000256" key="1">
    <source>
        <dbReference type="ARBA" id="ARBA00004976"/>
    </source>
</evidence>
<evidence type="ECO:0000313" key="4">
    <source>
        <dbReference type="Proteomes" id="UP000199300"/>
    </source>
</evidence>
<dbReference type="OrthoDB" id="9789634at2"/>
<accession>A0A1H8QV50</accession>
<feature type="domain" description="RelA/SpoT" evidence="2">
    <location>
        <begin position="57"/>
        <end position="180"/>
    </location>
</feature>
<dbReference type="Gene3D" id="1.10.287.860">
    <property type="entry name" value="Nucleotidyltransferase"/>
    <property type="match status" value="1"/>
</dbReference>